<dbReference type="RefSeq" id="WP_130094034.1">
    <property type="nucleotide sequence ID" value="NZ_SETE01000004.1"/>
</dbReference>
<dbReference type="EMBL" id="SETE01000004">
    <property type="protein sequence ID" value="RYM33574.1"/>
    <property type="molecule type" value="Genomic_DNA"/>
</dbReference>
<organism evidence="3 4">
    <name type="scientific">Brumimicrobium glaciale</name>
    <dbReference type="NCBI Taxonomy" id="200475"/>
    <lineage>
        <taxon>Bacteria</taxon>
        <taxon>Pseudomonadati</taxon>
        <taxon>Bacteroidota</taxon>
        <taxon>Flavobacteriia</taxon>
        <taxon>Flavobacteriales</taxon>
        <taxon>Crocinitomicaceae</taxon>
        <taxon>Brumimicrobium</taxon>
    </lineage>
</organism>
<reference evidence="3 4" key="1">
    <citation type="submission" date="2019-02" db="EMBL/GenBank/DDBJ databases">
        <title>Genome sequence of the sea-ice species Brumimicrobium glaciale.</title>
        <authorList>
            <person name="Bowman J.P."/>
        </authorList>
    </citation>
    <scope>NUCLEOTIDE SEQUENCE [LARGE SCALE GENOMIC DNA]</scope>
    <source>
        <strain evidence="3 4">IC156</strain>
    </source>
</reference>
<evidence type="ECO:0000313" key="4">
    <source>
        <dbReference type="Proteomes" id="UP000293952"/>
    </source>
</evidence>
<sequence>MKKLALLFITASLFAACSSPSNQELAEKNQATLDSLELVEQQQHDEEIQKYSDIGFKYASTTKATLGKNLMAAIMEKGTEHALDFCNVQAMPLTDSMSQVHNAKIRRVSDKPRNQNNAANARELDQIEYYKGLIADGKKGKDIKPNVEINGDQVQFYYPIITNEMCLQCHGTKEDVVKPATLAMLSKLYPEDKATGYQDNEVRGIWSIIFER</sequence>
<evidence type="ECO:0000256" key="1">
    <source>
        <dbReference type="SAM" id="SignalP"/>
    </source>
</evidence>
<dbReference type="InterPro" id="IPR021796">
    <property type="entry name" value="Tll0287-like_dom"/>
</dbReference>
<dbReference type="Pfam" id="PF11845">
    <property type="entry name" value="Tll0287-like"/>
    <property type="match status" value="1"/>
</dbReference>
<accession>A0A4Q4KMG5</accession>
<protein>
    <submittedName>
        <fullName evidence="3">DUF3365 domain-containing protein</fullName>
    </submittedName>
</protein>
<feature type="signal peptide" evidence="1">
    <location>
        <begin position="1"/>
        <end position="15"/>
    </location>
</feature>
<dbReference type="PROSITE" id="PS51257">
    <property type="entry name" value="PROKAR_LIPOPROTEIN"/>
    <property type="match status" value="1"/>
</dbReference>
<dbReference type="Proteomes" id="UP000293952">
    <property type="component" value="Unassembled WGS sequence"/>
</dbReference>
<keyword evidence="1" id="KW-0732">Signal</keyword>
<gene>
    <name evidence="3" type="ORF">ERX46_11595</name>
</gene>
<evidence type="ECO:0000313" key="3">
    <source>
        <dbReference type="EMBL" id="RYM33574.1"/>
    </source>
</evidence>
<keyword evidence="4" id="KW-1185">Reference proteome</keyword>
<dbReference type="AlphaFoldDB" id="A0A4Q4KMG5"/>
<feature type="domain" description="Tll0287-like" evidence="2">
    <location>
        <begin position="27"/>
        <end position="209"/>
    </location>
</feature>
<proteinExistence type="predicted"/>
<comment type="caution">
    <text evidence="3">The sequence shown here is derived from an EMBL/GenBank/DDBJ whole genome shotgun (WGS) entry which is preliminary data.</text>
</comment>
<name>A0A4Q4KMG5_9FLAO</name>
<dbReference type="OrthoDB" id="1494333at2"/>
<feature type="chain" id="PRO_5020600984" evidence="1">
    <location>
        <begin position="16"/>
        <end position="212"/>
    </location>
</feature>
<evidence type="ECO:0000259" key="2">
    <source>
        <dbReference type="Pfam" id="PF11845"/>
    </source>
</evidence>